<dbReference type="InterPro" id="IPR034660">
    <property type="entry name" value="DinB/YfiT-like"/>
</dbReference>
<dbReference type="OrthoDB" id="9793216at2"/>
<dbReference type="EMBL" id="CP042914">
    <property type="protein sequence ID" value="QEG41504.1"/>
    <property type="molecule type" value="Genomic_DNA"/>
</dbReference>
<gene>
    <name evidence="1" type="ORF">UC8_35270</name>
</gene>
<protein>
    <recommendedName>
        <fullName evidence="3">DinB superfamily protein</fullName>
    </recommendedName>
</protein>
<dbReference type="Proteomes" id="UP000325286">
    <property type="component" value="Chromosome"/>
</dbReference>
<accession>A0A5B9QR84</accession>
<dbReference type="Gene3D" id="1.20.120.450">
    <property type="entry name" value="dinb family like domain"/>
    <property type="match status" value="1"/>
</dbReference>
<dbReference type="AlphaFoldDB" id="A0A5B9QR84"/>
<evidence type="ECO:0000313" key="1">
    <source>
        <dbReference type="EMBL" id="QEG41504.1"/>
    </source>
</evidence>
<name>A0A5B9QR84_9BACT</name>
<keyword evidence="2" id="KW-1185">Reference proteome</keyword>
<proteinExistence type="predicted"/>
<reference evidence="1 2" key="1">
    <citation type="submission" date="2019-08" db="EMBL/GenBank/DDBJ databases">
        <title>Deep-cultivation of Planctomycetes and their phenomic and genomic characterization uncovers novel biology.</title>
        <authorList>
            <person name="Wiegand S."/>
            <person name="Jogler M."/>
            <person name="Boedeker C."/>
            <person name="Pinto D."/>
            <person name="Vollmers J."/>
            <person name="Rivas-Marin E."/>
            <person name="Kohn T."/>
            <person name="Peeters S.H."/>
            <person name="Heuer A."/>
            <person name="Rast P."/>
            <person name="Oberbeckmann S."/>
            <person name="Bunk B."/>
            <person name="Jeske O."/>
            <person name="Meyerdierks A."/>
            <person name="Storesund J.E."/>
            <person name="Kallscheuer N."/>
            <person name="Luecker S."/>
            <person name="Lage O.M."/>
            <person name="Pohl T."/>
            <person name="Merkel B.J."/>
            <person name="Hornburger P."/>
            <person name="Mueller R.-W."/>
            <person name="Bruemmer F."/>
            <person name="Labrenz M."/>
            <person name="Spormann A.M."/>
            <person name="Op den Camp H."/>
            <person name="Overmann J."/>
            <person name="Amann R."/>
            <person name="Jetten M.S.M."/>
            <person name="Mascher T."/>
            <person name="Medema M.H."/>
            <person name="Devos D.P."/>
            <person name="Kaster A.-K."/>
            <person name="Ovreas L."/>
            <person name="Rohde M."/>
            <person name="Galperin M.Y."/>
            <person name="Jogler C."/>
        </authorList>
    </citation>
    <scope>NUCLEOTIDE SEQUENCE [LARGE SCALE GENOMIC DNA]</scope>
    <source>
        <strain evidence="1 2">UC8</strain>
    </source>
</reference>
<organism evidence="1 2">
    <name type="scientific">Roseimaritima ulvae</name>
    <dbReference type="NCBI Taxonomy" id="980254"/>
    <lineage>
        <taxon>Bacteria</taxon>
        <taxon>Pseudomonadati</taxon>
        <taxon>Planctomycetota</taxon>
        <taxon>Planctomycetia</taxon>
        <taxon>Pirellulales</taxon>
        <taxon>Pirellulaceae</taxon>
        <taxon>Roseimaritima</taxon>
    </lineage>
</organism>
<dbReference type="RefSeq" id="WP_068135016.1">
    <property type="nucleotide sequence ID" value="NZ_CP042914.1"/>
</dbReference>
<dbReference type="KEGG" id="rul:UC8_35270"/>
<sequence length="115" mass="13551">MDTNVLSHSACNNHQRFVRAQHCTELVFPKYEQNECVSAANYRACDWESLIELWYYYNRQIALMIRNIPESKLTTPCTITPYETCTLAFLVTDYLDHLHHHLEKLNERISTDPTT</sequence>
<evidence type="ECO:0008006" key="3">
    <source>
        <dbReference type="Google" id="ProtNLM"/>
    </source>
</evidence>
<dbReference type="SUPFAM" id="SSF109854">
    <property type="entry name" value="DinB/YfiT-like putative metalloenzymes"/>
    <property type="match status" value="1"/>
</dbReference>
<evidence type="ECO:0000313" key="2">
    <source>
        <dbReference type="Proteomes" id="UP000325286"/>
    </source>
</evidence>